<keyword evidence="2" id="KW-1185">Reference proteome</keyword>
<comment type="caution">
    <text evidence="1">The sequence shown here is derived from an EMBL/GenBank/DDBJ whole genome shotgun (WGS) entry which is preliminary data.</text>
</comment>
<dbReference type="EMBL" id="CM056810">
    <property type="protein sequence ID" value="KAJ8645164.1"/>
    <property type="molecule type" value="Genomic_DNA"/>
</dbReference>
<gene>
    <name evidence="1" type="ORF">MRB53_006912</name>
</gene>
<dbReference type="Proteomes" id="UP001234297">
    <property type="component" value="Chromosome 2"/>
</dbReference>
<reference evidence="1 2" key="1">
    <citation type="journal article" date="2022" name="Hortic Res">
        <title>A haplotype resolved chromosomal level avocado genome allows analysis of novel avocado genes.</title>
        <authorList>
            <person name="Nath O."/>
            <person name="Fletcher S.J."/>
            <person name="Hayward A."/>
            <person name="Shaw L.M."/>
            <person name="Masouleh A.K."/>
            <person name="Furtado A."/>
            <person name="Henry R.J."/>
            <person name="Mitter N."/>
        </authorList>
    </citation>
    <scope>NUCLEOTIDE SEQUENCE [LARGE SCALE GENOMIC DNA]</scope>
    <source>
        <strain evidence="2">cv. Hass</strain>
    </source>
</reference>
<accession>A0ACC2MIK2</accession>
<proteinExistence type="predicted"/>
<sequence>MQDATRCALPSPGFSDFTSPASYRFVLAGLGFPRPQQTATWHDLAQKNQWRMVSYLILRRNNKNPTDFFQPLSTKQSRSMHSKPDNANSAEPDAQGVPVATICSQPWWRGVGYSVVTPAVLLDNSSKSSSLEMTEGGVGTKASQLQADDGRNEGADVSKEMQNMSTQSDGRFGYEQQQLQQATSTMPPVMAEYVVQHTLLELGHSIACASYPYSDPYNGGAMAAYRAQALVHPHVIGMHHARMLLPLEMAEEPVYVNAKQYHGILRRRQSRAKAELEKKLIKVRKPYLHESRHQHAMRRARGNGGRFLNTKKVDSNGTQHNSKKKMESGDSTPLQTASSSGSDPLHCNSTVDSSCSKQEVKGPMMQDKREQHTYANGNGRYQQHSSFPVSAFHSLSSERGEEELNASSVTNCSGATLEWLLSCDAIQSMACVAL</sequence>
<evidence type="ECO:0000313" key="2">
    <source>
        <dbReference type="Proteomes" id="UP001234297"/>
    </source>
</evidence>
<name>A0ACC2MIK2_PERAE</name>
<organism evidence="1 2">
    <name type="scientific">Persea americana</name>
    <name type="common">Avocado</name>
    <dbReference type="NCBI Taxonomy" id="3435"/>
    <lineage>
        <taxon>Eukaryota</taxon>
        <taxon>Viridiplantae</taxon>
        <taxon>Streptophyta</taxon>
        <taxon>Embryophyta</taxon>
        <taxon>Tracheophyta</taxon>
        <taxon>Spermatophyta</taxon>
        <taxon>Magnoliopsida</taxon>
        <taxon>Magnoliidae</taxon>
        <taxon>Laurales</taxon>
        <taxon>Lauraceae</taxon>
        <taxon>Persea</taxon>
    </lineage>
</organism>
<evidence type="ECO:0000313" key="1">
    <source>
        <dbReference type="EMBL" id="KAJ8645164.1"/>
    </source>
</evidence>
<protein>
    <submittedName>
        <fullName evidence="1">Uncharacterized protein</fullName>
    </submittedName>
</protein>